<reference evidence="1" key="1">
    <citation type="submission" date="2020-09" db="EMBL/GenBank/DDBJ databases">
        <title>Hoyosella lacisalsi sp. nov., a halotolerant actinobacterium isolated from soil of Lake Gudzhirganskoe.</title>
        <authorList>
            <person name="Yang Q."/>
            <person name="Guo P.Y."/>
            <person name="Liu S.W."/>
            <person name="Li F.N."/>
            <person name="Sun C.H."/>
        </authorList>
    </citation>
    <scope>NUCLEOTIDE SEQUENCE</scope>
    <source>
        <strain evidence="1">G463</strain>
    </source>
</reference>
<evidence type="ECO:0000313" key="1">
    <source>
        <dbReference type="EMBL" id="MBD8505565.1"/>
    </source>
</evidence>
<dbReference type="InterPro" id="IPR036412">
    <property type="entry name" value="HAD-like_sf"/>
</dbReference>
<proteinExistence type="predicted"/>
<dbReference type="SUPFAM" id="SSF56784">
    <property type="entry name" value="HAD-like"/>
    <property type="match status" value="1"/>
</dbReference>
<dbReference type="InterPro" id="IPR023214">
    <property type="entry name" value="HAD_sf"/>
</dbReference>
<keyword evidence="2" id="KW-1185">Reference proteome</keyword>
<dbReference type="InterPro" id="IPR006439">
    <property type="entry name" value="HAD-SF_hydro_IA"/>
</dbReference>
<dbReference type="InterPro" id="IPR023198">
    <property type="entry name" value="PGP-like_dom2"/>
</dbReference>
<sequence>MARRSRFPVVLVDLDGTMTDSAPGVIASFRHAVEAVGFEVPAAFPVLDVVGPPMIDTLASLGVEGAIAERALAAYFERYGTLGWQESTVYDGIPEALAALRGAGARLAVATSKAETNSLKMLRHHGLEQFFEVIGTASDDGTRRRKADVIAHALRELGIPVERAARDVVMVGDRIHDVEGASAHGISTISVTWGYGSDTEHAGARWVASSPERLIDLLLDASR</sequence>
<accession>A0A927PK33</accession>
<gene>
    <name evidence="1" type="ORF">HT102_03560</name>
</gene>
<organism evidence="1 2">
    <name type="scientific">Lolliginicoccus lacisalsi</name>
    <dbReference type="NCBI Taxonomy" id="2742202"/>
    <lineage>
        <taxon>Bacteria</taxon>
        <taxon>Bacillati</taxon>
        <taxon>Actinomycetota</taxon>
        <taxon>Actinomycetes</taxon>
        <taxon>Mycobacteriales</taxon>
        <taxon>Hoyosellaceae</taxon>
        <taxon>Lolliginicoccus</taxon>
    </lineage>
</organism>
<dbReference type="EMBL" id="JACYWE010000002">
    <property type="protein sequence ID" value="MBD8505565.1"/>
    <property type="molecule type" value="Genomic_DNA"/>
</dbReference>
<dbReference type="RefSeq" id="WP_192038061.1">
    <property type="nucleotide sequence ID" value="NZ_JACYWE010000002.1"/>
</dbReference>
<dbReference type="Proteomes" id="UP000642993">
    <property type="component" value="Unassembled WGS sequence"/>
</dbReference>
<dbReference type="Pfam" id="PF13419">
    <property type="entry name" value="HAD_2"/>
    <property type="match status" value="1"/>
</dbReference>
<name>A0A927PK33_9ACTN</name>
<dbReference type="GO" id="GO:0005829">
    <property type="term" value="C:cytosol"/>
    <property type="evidence" value="ECO:0007669"/>
    <property type="project" value="TreeGrafter"/>
</dbReference>
<dbReference type="Gene3D" id="1.10.150.240">
    <property type="entry name" value="Putative phosphatase, domain 2"/>
    <property type="match status" value="1"/>
</dbReference>
<keyword evidence="1" id="KW-0378">Hydrolase</keyword>
<protein>
    <submittedName>
        <fullName evidence="1">HAD-IA family hydrolase</fullName>
    </submittedName>
</protein>
<dbReference type="SFLD" id="SFLDG01129">
    <property type="entry name" value="C1.5:_HAD__Beta-PGM__Phosphata"/>
    <property type="match status" value="1"/>
</dbReference>
<dbReference type="SFLD" id="SFLDS00003">
    <property type="entry name" value="Haloacid_Dehalogenase"/>
    <property type="match status" value="1"/>
</dbReference>
<dbReference type="AlphaFoldDB" id="A0A927PK33"/>
<dbReference type="InterPro" id="IPR050155">
    <property type="entry name" value="HAD-like_hydrolase_sf"/>
</dbReference>
<dbReference type="PANTHER" id="PTHR43434">
    <property type="entry name" value="PHOSPHOGLYCOLATE PHOSPHATASE"/>
    <property type="match status" value="1"/>
</dbReference>
<dbReference type="GO" id="GO:0004713">
    <property type="term" value="F:protein tyrosine kinase activity"/>
    <property type="evidence" value="ECO:0007669"/>
    <property type="project" value="TreeGrafter"/>
</dbReference>
<comment type="caution">
    <text evidence="1">The sequence shown here is derived from an EMBL/GenBank/DDBJ whole genome shotgun (WGS) entry which is preliminary data.</text>
</comment>
<dbReference type="NCBIfam" id="TIGR01549">
    <property type="entry name" value="HAD-SF-IA-v1"/>
    <property type="match status" value="1"/>
</dbReference>
<dbReference type="InterPro" id="IPR041492">
    <property type="entry name" value="HAD_2"/>
</dbReference>
<dbReference type="GO" id="GO:0016787">
    <property type="term" value="F:hydrolase activity"/>
    <property type="evidence" value="ECO:0007669"/>
    <property type="project" value="UniProtKB-KW"/>
</dbReference>
<evidence type="ECO:0000313" key="2">
    <source>
        <dbReference type="Proteomes" id="UP000642993"/>
    </source>
</evidence>
<dbReference type="Gene3D" id="3.40.50.1000">
    <property type="entry name" value="HAD superfamily/HAD-like"/>
    <property type="match status" value="1"/>
</dbReference>
<dbReference type="PANTHER" id="PTHR43434:SF20">
    <property type="entry name" value="5'-NUCLEOTIDASE"/>
    <property type="match status" value="1"/>
</dbReference>